<dbReference type="SUPFAM" id="SSF52833">
    <property type="entry name" value="Thioredoxin-like"/>
    <property type="match status" value="1"/>
</dbReference>
<comment type="caution">
    <text evidence="2">The sequence shown here is derived from an EMBL/GenBank/DDBJ whole genome shotgun (WGS) entry which is preliminary data.</text>
</comment>
<dbReference type="AlphaFoldDB" id="M1W4R3"/>
<dbReference type="VEuPathDB" id="FungiDB:CPUR_07607"/>
<dbReference type="PROSITE" id="PS51352">
    <property type="entry name" value="THIOREDOXIN_2"/>
    <property type="match status" value="1"/>
</dbReference>
<name>M1W4R3_CLAP2</name>
<dbReference type="EMBL" id="CAGA01000063">
    <property type="protein sequence ID" value="CCE33681.1"/>
    <property type="molecule type" value="Genomic_DNA"/>
</dbReference>
<proteinExistence type="predicted"/>
<dbReference type="OrthoDB" id="19690at2759"/>
<evidence type="ECO:0000259" key="1">
    <source>
        <dbReference type="PROSITE" id="PS51352"/>
    </source>
</evidence>
<evidence type="ECO:0000313" key="2">
    <source>
        <dbReference type="EMBL" id="CCE33681.1"/>
    </source>
</evidence>
<feature type="domain" description="Thioredoxin" evidence="1">
    <location>
        <begin position="25"/>
        <end position="178"/>
    </location>
</feature>
<evidence type="ECO:0000313" key="3">
    <source>
        <dbReference type="Proteomes" id="UP000016801"/>
    </source>
</evidence>
<protein>
    <recommendedName>
        <fullName evidence="1">Thioredoxin domain-containing protein</fullName>
    </recommendedName>
</protein>
<dbReference type="InterPro" id="IPR013766">
    <property type="entry name" value="Thioredoxin_domain"/>
</dbReference>
<organism evidence="2 3">
    <name type="scientific">Claviceps purpurea (strain 20.1)</name>
    <name type="common">Ergot fungus</name>
    <name type="synonym">Sphacelia segetum</name>
    <dbReference type="NCBI Taxonomy" id="1111077"/>
    <lineage>
        <taxon>Eukaryota</taxon>
        <taxon>Fungi</taxon>
        <taxon>Dikarya</taxon>
        <taxon>Ascomycota</taxon>
        <taxon>Pezizomycotina</taxon>
        <taxon>Sordariomycetes</taxon>
        <taxon>Hypocreomycetidae</taxon>
        <taxon>Hypocreales</taxon>
        <taxon>Clavicipitaceae</taxon>
        <taxon>Claviceps</taxon>
    </lineage>
</organism>
<dbReference type="eggNOG" id="ENOG502S5WK">
    <property type="taxonomic scope" value="Eukaryota"/>
</dbReference>
<dbReference type="InterPro" id="IPR036249">
    <property type="entry name" value="Thioredoxin-like_sf"/>
</dbReference>
<dbReference type="STRING" id="1111077.M1W4R3"/>
<dbReference type="Gene3D" id="3.40.30.10">
    <property type="entry name" value="Glutaredoxin"/>
    <property type="match status" value="1"/>
</dbReference>
<accession>M1W4R3</accession>
<dbReference type="CDD" id="cd01659">
    <property type="entry name" value="TRX_superfamily"/>
    <property type="match status" value="1"/>
</dbReference>
<keyword evidence="3" id="KW-1185">Reference proteome</keyword>
<dbReference type="Proteomes" id="UP000016801">
    <property type="component" value="Unassembled WGS sequence"/>
</dbReference>
<sequence>MPPLLAHTRRVLPNLPSSTIVKNLRTVAAPSPLLRYGFHSTGPRLRKNQIYDPVRNPNSLTTYLSLSSSSRTPLITLWTTSYCPTCHRVLPLLQSLLERGIGEPQGGVAFAPIEFDSPDMGSGSSFSESLPMTYMITAVPTLLAFDDAGAPRTGSKVVDGRKMLDERFLVGWIEHEAARAGRGGRRKGRRRRSEWWWWWLGSCFWGLVWRCEDVSWGVRG</sequence>
<dbReference type="HOGENOM" id="CLU_1255864_0_0_1"/>
<gene>
    <name evidence="2" type="ORF">CPUR_07607</name>
</gene>
<reference evidence="2 3" key="1">
    <citation type="journal article" date="2013" name="PLoS Genet.">
        <title>Plant-symbiotic fungi as chemical engineers: Multi-genome analysis of the Clavicipitaceae reveals dynamics of alkaloid loci.</title>
        <authorList>
            <person name="Schardl C.L."/>
            <person name="Young C.A."/>
            <person name="Hesse U."/>
            <person name="Amyotte S.G."/>
            <person name="Andreeva K."/>
            <person name="Calie P.J."/>
            <person name="Fleetwood D.J."/>
            <person name="Haws D.C."/>
            <person name="Moore N."/>
            <person name="Oeser B."/>
            <person name="Panaccione D.G."/>
            <person name="Schweri K.K."/>
            <person name="Voisey C.R."/>
            <person name="Farman M.L."/>
            <person name="Jaromczyk J.W."/>
            <person name="Roe B.A."/>
            <person name="O'Sullivan D.M."/>
            <person name="Scott B."/>
            <person name="Tudzynski P."/>
            <person name="An Z."/>
            <person name="Arnaoudova E.G."/>
            <person name="Bullock C.T."/>
            <person name="Charlton N.D."/>
            <person name="Chen L."/>
            <person name="Cox M."/>
            <person name="Dinkins R.D."/>
            <person name="Florea S."/>
            <person name="Glenn A.E."/>
            <person name="Gordon A."/>
            <person name="Gueldener U."/>
            <person name="Harris D.R."/>
            <person name="Hollin W."/>
            <person name="Jaromczyk J."/>
            <person name="Johnson R.D."/>
            <person name="Khan A.K."/>
            <person name="Leistner E."/>
            <person name="Leuchtmann A."/>
            <person name="Li C."/>
            <person name="Liu J."/>
            <person name="Liu J."/>
            <person name="Liu M."/>
            <person name="Mace W."/>
            <person name="Machado C."/>
            <person name="Nagabhyru P."/>
            <person name="Pan J."/>
            <person name="Schmid J."/>
            <person name="Sugawara K."/>
            <person name="Steiner U."/>
            <person name="Takach J.E."/>
            <person name="Tanaka E."/>
            <person name="Webb J.S."/>
            <person name="Wilson E.V."/>
            <person name="Wiseman J.L."/>
            <person name="Yoshida R."/>
            <person name="Zeng Z."/>
        </authorList>
    </citation>
    <scope>NUCLEOTIDE SEQUENCE [LARGE SCALE GENOMIC DNA]</scope>
    <source>
        <strain evidence="2 3">20.1</strain>
    </source>
</reference>